<dbReference type="AlphaFoldDB" id="A0ABD5P287"/>
<comment type="caution">
    <text evidence="1">The sequence shown here is derived from an EMBL/GenBank/DDBJ whole genome shotgun (WGS) entry which is preliminary data.</text>
</comment>
<evidence type="ECO:0000313" key="1">
    <source>
        <dbReference type="EMBL" id="MFC4248402.1"/>
    </source>
</evidence>
<evidence type="ECO:0000313" key="2">
    <source>
        <dbReference type="Proteomes" id="UP001595821"/>
    </source>
</evidence>
<accession>A0ABD5P287</accession>
<proteinExistence type="predicted"/>
<gene>
    <name evidence="1" type="ORF">ACFOZ7_15920</name>
</gene>
<dbReference type="GeneID" id="71855632"/>
<name>A0ABD5P287_9EURY</name>
<dbReference type="Proteomes" id="UP001595821">
    <property type="component" value="Unassembled WGS sequence"/>
</dbReference>
<reference evidence="1 2" key="1">
    <citation type="journal article" date="2014" name="Int. J. Syst. Evol. Microbiol.">
        <title>Complete genome sequence of Corynebacterium casei LMG S-19264T (=DSM 44701T), isolated from a smear-ripened cheese.</title>
        <authorList>
            <consortium name="US DOE Joint Genome Institute (JGI-PGF)"/>
            <person name="Walter F."/>
            <person name="Albersmeier A."/>
            <person name="Kalinowski J."/>
            <person name="Ruckert C."/>
        </authorList>
    </citation>
    <scope>NUCLEOTIDE SEQUENCE [LARGE SCALE GENOMIC DNA]</scope>
    <source>
        <strain evidence="1 2">IBRC-M 10912</strain>
    </source>
</reference>
<protein>
    <submittedName>
        <fullName evidence="1">UbiD operon protein</fullName>
    </submittedName>
</protein>
<organism evidence="1 2">
    <name type="scientific">Natribaculum luteum</name>
    <dbReference type="NCBI Taxonomy" id="1586232"/>
    <lineage>
        <taxon>Archaea</taxon>
        <taxon>Methanobacteriati</taxon>
        <taxon>Methanobacteriota</taxon>
        <taxon>Stenosarchaea group</taxon>
        <taxon>Halobacteria</taxon>
        <taxon>Halobacteriales</taxon>
        <taxon>Natrialbaceae</taxon>
        <taxon>Natribaculum</taxon>
    </lineage>
</organism>
<dbReference type="EMBL" id="JBHSDJ010000121">
    <property type="protein sequence ID" value="MFC4248402.1"/>
    <property type="molecule type" value="Genomic_DNA"/>
</dbReference>
<sequence length="158" mass="18294">MSKYITAEEHVPDDGEGETVLQIRDAETKEIFHTRARIAKEPSRLDDPQPLSVVRGPHENTAEQWYVELVDDAVDEDRLRRIVREQQEGSNVINTRSDDLAVLLRYLVETDHYESTSAAARELMFERLADAHPSLLEAYDELRTEYESDPLREALERE</sequence>
<dbReference type="RefSeq" id="WP_246970370.1">
    <property type="nucleotide sequence ID" value="NZ_CP095397.1"/>
</dbReference>